<keyword evidence="2 7" id="KW-0349">Heme</keyword>
<accession>A0A3M0IFF2</accession>
<dbReference type="PRINTS" id="PR00385">
    <property type="entry name" value="P450"/>
</dbReference>
<dbReference type="InterPro" id="IPR001128">
    <property type="entry name" value="Cyt_P450"/>
</dbReference>
<evidence type="ECO:0000256" key="5">
    <source>
        <dbReference type="ARBA" id="ARBA00023004"/>
    </source>
</evidence>
<dbReference type="OrthoDB" id="3664945at2"/>
<sequence length="405" mass="44438">MTATAAADDTAGLPAYPGKRTGRCPFDPPTAYTGWRQGEGLQRVRTSHGKAAWVATRFDDAKVVLSDARFSADVRRFPQLTVSVQSAQGPQPFPRTDDPEHARIRRQFTGEFTVKRMEALRPAVRELIDGILDEMIGREERPVDLIQHFALPVPSLVISLLLGVPYEDHAFFQEHSAVLTRSFATREEKTAASGALNDYMLKLAHRKQREPGDDLVSRVLGVGELSPEEVAVNGKVLLLAGHETTANMIGLSVTALLENPEQAARIRNSDDPRLTAGAIDELLRYLSIPQDLIHRVATEDLTLGGQHVSAGDLVTVSLPAANRDDRFADADVLDLDRRLPPGGHLAFGHGIHQCLGQSLARVELQEALTLLLRRLPGLLLAVPMAEVKFRHEMAAFGVHELPVTW</sequence>
<evidence type="ECO:0000256" key="2">
    <source>
        <dbReference type="ARBA" id="ARBA00022617"/>
    </source>
</evidence>
<dbReference type="GO" id="GO:0020037">
    <property type="term" value="F:heme binding"/>
    <property type="evidence" value="ECO:0007669"/>
    <property type="project" value="InterPro"/>
</dbReference>
<feature type="region of interest" description="Disordered" evidence="8">
    <location>
        <begin position="1"/>
        <end position="30"/>
    </location>
</feature>
<dbReference type="InterPro" id="IPR017972">
    <property type="entry name" value="Cyt_P450_CS"/>
</dbReference>
<dbReference type="GO" id="GO:0005506">
    <property type="term" value="F:iron ion binding"/>
    <property type="evidence" value="ECO:0007669"/>
    <property type="project" value="InterPro"/>
</dbReference>
<evidence type="ECO:0000256" key="4">
    <source>
        <dbReference type="ARBA" id="ARBA00023002"/>
    </source>
</evidence>
<dbReference type="Pfam" id="PF00067">
    <property type="entry name" value="p450"/>
    <property type="match status" value="1"/>
</dbReference>
<dbReference type="PROSITE" id="PS00086">
    <property type="entry name" value="CYTOCHROME_P450"/>
    <property type="match status" value="1"/>
</dbReference>
<protein>
    <submittedName>
        <fullName evidence="9">Cytochrome P450</fullName>
    </submittedName>
</protein>
<dbReference type="AlphaFoldDB" id="A0A3M0IFF2"/>
<name>A0A3M0IFF2_9ACTN</name>
<keyword evidence="6 7" id="KW-0503">Monooxygenase</keyword>
<proteinExistence type="inferred from homology"/>
<dbReference type="GO" id="GO:0004497">
    <property type="term" value="F:monooxygenase activity"/>
    <property type="evidence" value="ECO:0007669"/>
    <property type="project" value="UniProtKB-KW"/>
</dbReference>
<dbReference type="FunFam" id="1.10.630.10:FF:000018">
    <property type="entry name" value="Cytochrome P450 monooxygenase"/>
    <property type="match status" value="1"/>
</dbReference>
<reference evidence="9 10" key="1">
    <citation type="submission" date="2017-11" db="EMBL/GenBank/DDBJ databases">
        <title>Draft genome of actinobacteria isolated from guarana (Paullinia cupana (Mart.) Ducke.</title>
        <authorList>
            <person name="Siqueira K.A."/>
            <person name="Liotti R.G."/>
            <person name="Mendes T.A.O."/>
            <person name="Soares M.A."/>
        </authorList>
    </citation>
    <scope>NUCLEOTIDE SEQUENCE [LARGE SCALE GENOMIC DNA]</scope>
    <source>
        <strain evidence="9 10">193</strain>
    </source>
</reference>
<dbReference type="EMBL" id="PENI01000002">
    <property type="protein sequence ID" value="RMB87028.1"/>
    <property type="molecule type" value="Genomic_DNA"/>
</dbReference>
<comment type="similarity">
    <text evidence="1 7">Belongs to the cytochrome P450 family.</text>
</comment>
<keyword evidence="3 7" id="KW-0479">Metal-binding</keyword>
<dbReference type="RefSeq" id="WP_121887734.1">
    <property type="nucleotide sequence ID" value="NZ_PENI01000002.1"/>
</dbReference>
<keyword evidence="4 7" id="KW-0560">Oxidoreductase</keyword>
<dbReference type="SUPFAM" id="SSF48264">
    <property type="entry name" value="Cytochrome P450"/>
    <property type="match status" value="1"/>
</dbReference>
<evidence type="ECO:0000256" key="3">
    <source>
        <dbReference type="ARBA" id="ARBA00022723"/>
    </source>
</evidence>
<dbReference type="GO" id="GO:0016705">
    <property type="term" value="F:oxidoreductase activity, acting on paired donors, with incorporation or reduction of molecular oxygen"/>
    <property type="evidence" value="ECO:0007669"/>
    <property type="project" value="InterPro"/>
</dbReference>
<comment type="caution">
    <text evidence="9">The sequence shown here is derived from an EMBL/GenBank/DDBJ whole genome shotgun (WGS) entry which is preliminary data.</text>
</comment>
<feature type="compositionally biased region" description="Low complexity" evidence="8">
    <location>
        <begin position="1"/>
        <end position="11"/>
    </location>
</feature>
<keyword evidence="5 7" id="KW-0408">Iron</keyword>
<evidence type="ECO:0000256" key="6">
    <source>
        <dbReference type="ARBA" id="ARBA00023033"/>
    </source>
</evidence>
<dbReference type="CDD" id="cd11030">
    <property type="entry name" value="CYP105-like"/>
    <property type="match status" value="1"/>
</dbReference>
<evidence type="ECO:0000256" key="8">
    <source>
        <dbReference type="SAM" id="MobiDB-lite"/>
    </source>
</evidence>
<evidence type="ECO:0000313" key="10">
    <source>
        <dbReference type="Proteomes" id="UP000270471"/>
    </source>
</evidence>
<evidence type="ECO:0000313" key="9">
    <source>
        <dbReference type="EMBL" id="RMB87028.1"/>
    </source>
</evidence>
<dbReference type="PANTHER" id="PTHR46696:SF1">
    <property type="entry name" value="CYTOCHROME P450 YJIB-RELATED"/>
    <property type="match status" value="1"/>
</dbReference>
<keyword evidence="10" id="KW-1185">Reference proteome</keyword>
<dbReference type="InterPro" id="IPR002397">
    <property type="entry name" value="Cyt_P450_B"/>
</dbReference>
<evidence type="ECO:0000256" key="7">
    <source>
        <dbReference type="RuleBase" id="RU000461"/>
    </source>
</evidence>
<evidence type="ECO:0000256" key="1">
    <source>
        <dbReference type="ARBA" id="ARBA00010617"/>
    </source>
</evidence>
<gene>
    <name evidence="9" type="ORF">CTZ28_03590</name>
</gene>
<organism evidence="9 10">
    <name type="scientific">Streptomyces shenzhenensis</name>
    <dbReference type="NCBI Taxonomy" id="943815"/>
    <lineage>
        <taxon>Bacteria</taxon>
        <taxon>Bacillati</taxon>
        <taxon>Actinomycetota</taxon>
        <taxon>Actinomycetes</taxon>
        <taxon>Kitasatosporales</taxon>
        <taxon>Streptomycetaceae</taxon>
        <taxon>Streptomyces</taxon>
    </lineage>
</organism>
<dbReference type="PRINTS" id="PR00359">
    <property type="entry name" value="BP450"/>
</dbReference>
<dbReference type="Proteomes" id="UP000270471">
    <property type="component" value="Unassembled WGS sequence"/>
</dbReference>
<dbReference type="InterPro" id="IPR036396">
    <property type="entry name" value="Cyt_P450_sf"/>
</dbReference>
<dbReference type="PANTHER" id="PTHR46696">
    <property type="entry name" value="P450, PUTATIVE (EUROFUNG)-RELATED"/>
    <property type="match status" value="1"/>
</dbReference>
<dbReference type="Gene3D" id="1.10.630.10">
    <property type="entry name" value="Cytochrome P450"/>
    <property type="match status" value="1"/>
</dbReference>